<accession>A0A9X2LP74</accession>
<dbReference type="EMBL" id="JANIID010000055">
    <property type="protein sequence ID" value="MCQ8774813.1"/>
    <property type="molecule type" value="Genomic_DNA"/>
</dbReference>
<dbReference type="Proteomes" id="UP001142374">
    <property type="component" value="Unassembled WGS sequence"/>
</dbReference>
<comment type="caution">
    <text evidence="2">The sequence shown here is derived from an EMBL/GenBank/DDBJ whole genome shotgun (WGS) entry which is preliminary data.</text>
</comment>
<evidence type="ECO:0000313" key="3">
    <source>
        <dbReference type="Proteomes" id="UP001142374"/>
    </source>
</evidence>
<feature type="compositionally biased region" description="Basic and acidic residues" evidence="1">
    <location>
        <begin position="11"/>
        <end position="20"/>
    </location>
</feature>
<feature type="compositionally biased region" description="Low complexity" evidence="1">
    <location>
        <begin position="1"/>
        <end position="10"/>
    </location>
</feature>
<reference evidence="2" key="1">
    <citation type="submission" date="2022-06" db="EMBL/GenBank/DDBJ databases">
        <title>WGS of actinobacteria.</title>
        <authorList>
            <person name="Thawai C."/>
        </authorList>
    </citation>
    <scope>NUCLEOTIDE SEQUENCE</scope>
    <source>
        <strain evidence="2">AA8</strain>
    </source>
</reference>
<dbReference type="RefSeq" id="WP_168096500.1">
    <property type="nucleotide sequence ID" value="NZ_JAATER010000687.1"/>
</dbReference>
<organism evidence="2 3">
    <name type="scientific">Streptomyces telluris</name>
    <dbReference type="NCBI Taxonomy" id="2720021"/>
    <lineage>
        <taxon>Bacteria</taxon>
        <taxon>Bacillati</taxon>
        <taxon>Actinomycetota</taxon>
        <taxon>Actinomycetes</taxon>
        <taxon>Kitasatosporales</taxon>
        <taxon>Streptomycetaceae</taxon>
        <taxon>Streptomyces</taxon>
    </lineage>
</organism>
<feature type="region of interest" description="Disordered" evidence="1">
    <location>
        <begin position="1"/>
        <end position="47"/>
    </location>
</feature>
<evidence type="ECO:0000256" key="1">
    <source>
        <dbReference type="SAM" id="MobiDB-lite"/>
    </source>
</evidence>
<feature type="compositionally biased region" description="Basic residues" evidence="1">
    <location>
        <begin position="23"/>
        <end position="41"/>
    </location>
</feature>
<gene>
    <name evidence="2" type="ORF">NQU55_34390</name>
</gene>
<keyword evidence="3" id="KW-1185">Reference proteome</keyword>
<proteinExistence type="predicted"/>
<dbReference type="AlphaFoldDB" id="A0A9X2LP74"/>
<sequence length="266" mass="29167">MTGGPLLPRDLPARLREPGHHAAGPRRHPDRPDRRPRHRQVPRAAPDLRRYHHGACQYSKPADQAATYPLFEVFERVCKKCAIILPPGPDALWRATAFAAERRNGLDRALADHEPRTWLGYARHAARHDPGDDEQTEAWLKQARRDAALAADTDTLADAWRRLADDHPAFLDAYAADCPEAEAYSGARDAVRRSAGSPQRRALDQVSAAVGKVSRTRERIYGPPPELDAGALVCGVWLAARSRGRSAERAAELAAAAASAELGSVR</sequence>
<evidence type="ECO:0000313" key="2">
    <source>
        <dbReference type="EMBL" id="MCQ8774813.1"/>
    </source>
</evidence>
<name>A0A9X2LP74_9ACTN</name>
<protein>
    <submittedName>
        <fullName evidence="2">Uncharacterized protein</fullName>
    </submittedName>
</protein>